<feature type="domain" description="Glycoside hydrolase family 65 central catalytic" evidence="6">
    <location>
        <begin position="435"/>
        <end position="658"/>
    </location>
</feature>
<feature type="domain" description="Glycoside hydrolase family 65 N-terminal" evidence="8">
    <location>
        <begin position="81"/>
        <end position="348"/>
    </location>
</feature>
<comment type="similarity">
    <text evidence="2">Belongs to the glycosyl hydrolase 65 family.</text>
</comment>
<sequence>MVIVWPYRLHFVATVWRPFQRHISLVVSRFCFLAFVLLKMRLLSALWTLSLLGSLAQGKNVYNTRFDGTTWDDDNWRLRTTTLDQGHYQSRMSLANGYLGINLAAVGPFFEVDTPVDGDDIAGWPLFNRRQSFATIAGFYDYQPTTNGSNFPWLYQYGGEGVISGVPHWAGLLLKVGDDVLDARVPASQISNFSSTLDMKVGVLTWNFIWTPEHASGIEVEYTMFVHKKYVNQAAVQLKATSSKDMDVTVIDVLNGDCAVRSTPTQQNFFAEQPVIYSAVNPRGISNVTAYVYSTFSGTDECHWNKRWNFKDESIIGSNESSIAQAMTMSLRAGVTGTVTKYIGAASNDAFDDPQQVARDASCSGAQTGFDDLLASHSHEWRAVLTDESVDDYRYPNGTVPDDPNVVDLQITAVTNPFQLLQNTVSSNAIKAAGNNTKLDVNSIPVCGLYSDCYAGMIFWDADVWMAPGLVVSHPHAAKQIAGYRVEKYPQAQANSETAYQSSQNATKFSKNGAVYPWTSGRFGNCTATGPCFDYEYHINGDIGLELYNYLVVTGDTNYFSEQLLPIYDSVAEFYSNLVSHNESSGRYFLRNATDPDEYANHVDDPGYTEVLIKTHLDTANDLRERLGMVRVDAWTNISSLMEIPVDQNADIIKEYEAMNNTISVKQADVVLIDDFLDYPNPYTNNDLDYYAGKQSPDGPAMTYGVFSIVANKFSPSGCSSYTYDLYGTQPYIRGPWYQFSEQLIDNYNANGGTHPAYPFLTGVGGAHRVAIFGYLGLRLMLDSVNIDPSLPPQIPYLNYRTIYWRGWPLNATSNQTHTTLTRLPTPLENANMTFADRPIPITIGLTTNSTLPTNPYHLHPNTTLTLPNRQTSHQKTLPGNLAQCRPVMHTSQPHQRGQFPLSAIDGAVSTKWCPLYSNVSASIVVSLPWEETGFVPVSGLRFDWAQAPPREWKVEFSNSSRVFMTGNPSSSAGAAAVAEGIRREQDNEKQEEEGVVLVAQSGKEGVPISDPYDPSTAAEIKAYGSNTTNVTLLEGKGMVWSGKFAVLTIEGNQGLLEGDGSGEGSGASVAEWGIIGPGGRDVVTGK</sequence>
<reference evidence="9 10" key="1">
    <citation type="journal article" date="2018" name="BMC Genomics">
        <title>Genomic evidence for intraspecific hybridization in a clonal and extremely halotolerant yeast.</title>
        <authorList>
            <person name="Gostincar C."/>
            <person name="Stajich J.E."/>
            <person name="Zupancic J."/>
            <person name="Zalar P."/>
            <person name="Gunde-Cimerman N."/>
        </authorList>
    </citation>
    <scope>NUCLEOTIDE SEQUENCE [LARGE SCALE GENOMIC DNA]</scope>
    <source>
        <strain evidence="9 10">EXF-171</strain>
    </source>
</reference>
<dbReference type="InterPro" id="IPR037018">
    <property type="entry name" value="GH65_N"/>
</dbReference>
<evidence type="ECO:0000313" key="10">
    <source>
        <dbReference type="Proteomes" id="UP000281468"/>
    </source>
</evidence>
<dbReference type="Gene3D" id="2.70.98.40">
    <property type="entry name" value="Glycoside hydrolase, family 65, N-terminal domain"/>
    <property type="match status" value="1"/>
</dbReference>
<dbReference type="GO" id="GO:0009277">
    <property type="term" value="C:fungal-type cell wall"/>
    <property type="evidence" value="ECO:0007669"/>
    <property type="project" value="TreeGrafter"/>
</dbReference>
<dbReference type="InterPro" id="IPR005194">
    <property type="entry name" value="Glyco_hydro_65_C"/>
</dbReference>
<proteinExistence type="inferred from homology"/>
<dbReference type="Gene3D" id="1.50.10.10">
    <property type="match status" value="1"/>
</dbReference>
<evidence type="ECO:0000256" key="4">
    <source>
        <dbReference type="ARBA" id="ARBA00022801"/>
    </source>
</evidence>
<evidence type="ECO:0000256" key="2">
    <source>
        <dbReference type="ARBA" id="ARBA00006768"/>
    </source>
</evidence>
<dbReference type="Pfam" id="PF03633">
    <property type="entry name" value="Glyco_hydro_65C"/>
    <property type="match status" value="1"/>
</dbReference>
<evidence type="ECO:0000256" key="1">
    <source>
        <dbReference type="ARBA" id="ARBA00001576"/>
    </source>
</evidence>
<dbReference type="Pfam" id="PF03632">
    <property type="entry name" value="Glyco_hydro_65m"/>
    <property type="match status" value="1"/>
</dbReference>
<organism evidence="9 10">
    <name type="scientific">Hortaea werneckii</name>
    <name type="common">Black yeast</name>
    <name type="synonym">Cladosporium werneckii</name>
    <dbReference type="NCBI Taxonomy" id="91943"/>
    <lineage>
        <taxon>Eukaryota</taxon>
        <taxon>Fungi</taxon>
        <taxon>Dikarya</taxon>
        <taxon>Ascomycota</taxon>
        <taxon>Pezizomycotina</taxon>
        <taxon>Dothideomycetes</taxon>
        <taxon>Dothideomycetidae</taxon>
        <taxon>Mycosphaerellales</taxon>
        <taxon>Teratosphaeriaceae</taxon>
        <taxon>Hortaea</taxon>
    </lineage>
</organism>
<dbReference type="InterPro" id="IPR005195">
    <property type="entry name" value="Glyco_hydro_65_M"/>
</dbReference>
<feature type="domain" description="Glycoside hydrolase family 65 C-terminal" evidence="7">
    <location>
        <begin position="783"/>
        <end position="825"/>
    </location>
</feature>
<dbReference type="PANTHER" id="PTHR11051">
    <property type="entry name" value="GLYCOSYL HYDROLASE-RELATED"/>
    <property type="match status" value="1"/>
</dbReference>
<dbReference type="FunFam" id="1.50.10.10:FF:000032">
    <property type="entry name" value="Vacuolar acid trehalase"/>
    <property type="match status" value="1"/>
</dbReference>
<dbReference type="InterPro" id="IPR012341">
    <property type="entry name" value="6hp_glycosidase-like_sf"/>
</dbReference>
<evidence type="ECO:0000259" key="6">
    <source>
        <dbReference type="Pfam" id="PF03632"/>
    </source>
</evidence>
<evidence type="ECO:0000259" key="8">
    <source>
        <dbReference type="Pfam" id="PF03636"/>
    </source>
</evidence>
<gene>
    <name evidence="9" type="ORF">D0862_08966</name>
</gene>
<comment type="catalytic activity">
    <reaction evidence="1">
        <text>alpha,alpha-trehalose + H2O = alpha-D-glucose + beta-D-glucose</text>
        <dbReference type="Rhea" id="RHEA:32675"/>
        <dbReference type="ChEBI" id="CHEBI:15377"/>
        <dbReference type="ChEBI" id="CHEBI:15903"/>
        <dbReference type="ChEBI" id="CHEBI:16551"/>
        <dbReference type="ChEBI" id="CHEBI:17925"/>
        <dbReference type="EC" id="3.2.1.28"/>
    </reaction>
</comment>
<dbReference type="GO" id="GO:0004555">
    <property type="term" value="F:alpha,alpha-trehalase activity"/>
    <property type="evidence" value="ECO:0007669"/>
    <property type="project" value="UniProtKB-EC"/>
</dbReference>
<comment type="caution">
    <text evidence="9">The sequence shown here is derived from an EMBL/GenBank/DDBJ whole genome shotgun (WGS) entry which is preliminary data.</text>
</comment>
<dbReference type="GO" id="GO:0005993">
    <property type="term" value="P:trehalose catabolic process"/>
    <property type="evidence" value="ECO:0007669"/>
    <property type="project" value="TreeGrafter"/>
</dbReference>
<keyword evidence="5" id="KW-0325">Glycoprotein</keyword>
<dbReference type="EMBL" id="QWIQ01000317">
    <property type="protein sequence ID" value="RMY94478.1"/>
    <property type="molecule type" value="Genomic_DNA"/>
</dbReference>
<evidence type="ECO:0000256" key="3">
    <source>
        <dbReference type="ARBA" id="ARBA00012757"/>
    </source>
</evidence>
<evidence type="ECO:0000313" key="9">
    <source>
        <dbReference type="EMBL" id="RMY94478.1"/>
    </source>
</evidence>
<dbReference type="Pfam" id="PF03636">
    <property type="entry name" value="Glyco_hydro_65N"/>
    <property type="match status" value="1"/>
</dbReference>
<dbReference type="SUPFAM" id="SSF48208">
    <property type="entry name" value="Six-hairpin glycosidases"/>
    <property type="match status" value="1"/>
</dbReference>
<accession>A0A3M7G030</accession>
<evidence type="ECO:0000259" key="7">
    <source>
        <dbReference type="Pfam" id="PF03633"/>
    </source>
</evidence>
<evidence type="ECO:0000256" key="5">
    <source>
        <dbReference type="ARBA" id="ARBA00023180"/>
    </source>
</evidence>
<dbReference type="GO" id="GO:0030246">
    <property type="term" value="F:carbohydrate binding"/>
    <property type="evidence" value="ECO:0007669"/>
    <property type="project" value="InterPro"/>
</dbReference>
<dbReference type="EC" id="3.2.1.28" evidence="3"/>
<name>A0A3M7G030_HORWE</name>
<dbReference type="InterPro" id="IPR008928">
    <property type="entry name" value="6-hairpin_glycosidase_sf"/>
</dbReference>
<dbReference type="InterPro" id="IPR011013">
    <property type="entry name" value="Gal_mutarotase_sf_dom"/>
</dbReference>
<dbReference type="PANTHER" id="PTHR11051:SF8">
    <property type="entry name" value="PROTEIN-GLUCOSYLGALACTOSYLHYDROXYLYSINE GLUCOSIDASE"/>
    <property type="match status" value="1"/>
</dbReference>
<dbReference type="InterPro" id="IPR005196">
    <property type="entry name" value="Glyco_hydro_65_N"/>
</dbReference>
<dbReference type="AlphaFoldDB" id="A0A3M7G030"/>
<dbReference type="SUPFAM" id="SSF74650">
    <property type="entry name" value="Galactose mutarotase-like"/>
    <property type="match status" value="1"/>
</dbReference>
<protein>
    <recommendedName>
        <fullName evidence="3">alpha,alpha-trehalase</fullName>
        <ecNumber evidence="3">3.2.1.28</ecNumber>
    </recommendedName>
</protein>
<dbReference type="Proteomes" id="UP000281468">
    <property type="component" value="Unassembled WGS sequence"/>
</dbReference>
<keyword evidence="4" id="KW-0378">Hydrolase</keyword>